<dbReference type="HOGENOM" id="CLU_3013361_0_0_6"/>
<dbReference type="AlphaFoldDB" id="Q9PD35"/>
<organism evidence="1 2">
    <name type="scientific">Xylella fastidiosa (strain 9a5c)</name>
    <dbReference type="NCBI Taxonomy" id="160492"/>
    <lineage>
        <taxon>Bacteria</taxon>
        <taxon>Pseudomonadati</taxon>
        <taxon>Pseudomonadota</taxon>
        <taxon>Gammaproteobacteria</taxon>
        <taxon>Lysobacterales</taxon>
        <taxon>Lysobacteraceae</taxon>
        <taxon>Xylella</taxon>
    </lineage>
</organism>
<proteinExistence type="predicted"/>
<dbReference type="STRING" id="160492.XF_1544"/>
<protein>
    <submittedName>
        <fullName evidence="1">Uncharacterized protein</fullName>
    </submittedName>
</protein>
<gene>
    <name evidence="1" type="ordered locus">XF_1544</name>
</gene>
<reference evidence="1 2" key="1">
    <citation type="journal article" date="2000" name="Nature">
        <title>The genome sequence of the plant pathogen Xylella fastidiosa.</title>
        <authorList>
            <person name="Simpson A.J."/>
            <person name="Reinach F.C."/>
            <person name="Arruda P."/>
            <person name="Abreu F.A."/>
            <person name="Acencio M."/>
            <person name="Alvarenga R."/>
            <person name="Alves L.M."/>
            <person name="Araya J.E."/>
            <person name="Baia G.S."/>
            <person name="Baptista C.S."/>
            <person name="Barros M.H."/>
            <person name="Bonaccorsi E.D."/>
            <person name="Bordin S."/>
            <person name="Bove J.M."/>
            <person name="Briones M.R."/>
            <person name="Bueno M.R."/>
            <person name="Camargo A.A."/>
            <person name="Camargo L.E."/>
            <person name="Carraro D.M."/>
            <person name="Carrer H."/>
            <person name="Colauto N.B."/>
            <person name="Colombo C."/>
            <person name="Costa F.F."/>
            <person name="Costa M.C."/>
            <person name="Costa-Neto C.M."/>
            <person name="Coutinho L.L."/>
            <person name="Cristofani M."/>
            <person name="Dias-Neto E."/>
            <person name="Docena C."/>
            <person name="El-Dorry H."/>
            <person name="Facincani A.P."/>
            <person name="Ferreira A.J."/>
            <person name="Ferreira V.C."/>
            <person name="Ferro J.A."/>
            <person name="Fraga J.S."/>
            <person name="Franca S.C."/>
            <person name="Franco M.C."/>
            <person name="Frohme M."/>
            <person name="Furlan L.R."/>
            <person name="Garnier M."/>
            <person name="Goldman G.H."/>
            <person name="Goldman M.H."/>
            <person name="Gomes S.L."/>
            <person name="Gruber A."/>
            <person name="Ho P.L."/>
            <person name="Hoheisel J.D."/>
            <person name="Junqueira M.L."/>
            <person name="Kemper E.L."/>
            <person name="Kitajima J.P."/>
            <person name="Krieger J.E."/>
            <person name="Kuramae E.E."/>
            <person name="Laigret F."/>
            <person name="Lambais M.R."/>
            <person name="Leite L.C."/>
            <person name="Lemos E.G."/>
            <person name="Lemos M.V."/>
            <person name="Lopes S.A."/>
            <person name="Lopes C.R."/>
            <person name="Machado J.A."/>
            <person name="Machado M.A."/>
            <person name="Madeira A.M."/>
            <person name="Madeira H.M."/>
            <person name="Marino C.L."/>
            <person name="Marques M.V."/>
            <person name="Martins E.A."/>
            <person name="Martins E.M."/>
            <person name="Matsukuma A.Y."/>
            <person name="Menck C.F."/>
            <person name="Miracca E.C."/>
            <person name="Miyaki C.Y."/>
            <person name="Monteriro-Vitorello C.B."/>
            <person name="Moon D.H."/>
            <person name="Nagai M.A."/>
            <person name="Nascimento A.L."/>
            <person name="Netto L.E."/>
            <person name="Nhani A.Jr."/>
            <person name="Nobrega F.G."/>
            <person name="Nunes L.R."/>
            <person name="Oliveira M.A."/>
            <person name="de Oliveira M.C."/>
            <person name="de Oliveira R.C."/>
            <person name="Palmieri D.A."/>
            <person name="Paris A."/>
            <person name="Peixoto B.R."/>
            <person name="Pereira G.A."/>
            <person name="Pereira H.A.Jr."/>
            <person name="Pesquero J.B."/>
            <person name="Quaggio R.B."/>
            <person name="Roberto P.G."/>
            <person name="Rodrigues V."/>
            <person name="de M Rosa A.J."/>
            <person name="de Rosa V.E.Jr."/>
            <person name="de Sa R.G."/>
            <person name="Santelli R.V."/>
            <person name="Sawasaki H.E."/>
            <person name="da Silva A.C."/>
            <person name="da Silva A.M."/>
            <person name="da Silva F.R."/>
            <person name="da Silva W.A.Jr."/>
            <person name="da Silveira J.F."/>
            <person name="Silvestri M.L."/>
            <person name="Siqueira W.J."/>
            <person name="de Souza A.A."/>
            <person name="de Souza A.P."/>
            <person name="Terenzi M.F."/>
            <person name="Truffi D."/>
            <person name="Tsai S.M."/>
            <person name="Tsuhako M.H."/>
            <person name="Vallada H."/>
            <person name="Van Sluys M.A."/>
            <person name="Verjovski-Almeida S."/>
            <person name="Vettore A.L."/>
            <person name="Zago M.A."/>
            <person name="Zatz M."/>
            <person name="Meidanis J."/>
            <person name="Setubal J.C."/>
        </authorList>
    </citation>
    <scope>NUCLEOTIDE SEQUENCE [LARGE SCALE GENOMIC DNA]</scope>
    <source>
        <strain evidence="1 2">9a5c</strain>
    </source>
</reference>
<dbReference type="PIR" id="H82667">
    <property type="entry name" value="H82667"/>
</dbReference>
<evidence type="ECO:0000313" key="1">
    <source>
        <dbReference type="EMBL" id="AAF84353.1"/>
    </source>
</evidence>
<evidence type="ECO:0000313" key="2">
    <source>
        <dbReference type="Proteomes" id="UP000000812"/>
    </source>
</evidence>
<dbReference type="EMBL" id="AE003849">
    <property type="protein sequence ID" value="AAF84353.1"/>
    <property type="molecule type" value="Genomic_DNA"/>
</dbReference>
<name>Q9PD35_XYLFA</name>
<accession>Q9PD35</accession>
<dbReference type="Proteomes" id="UP000000812">
    <property type="component" value="Chromosome"/>
</dbReference>
<dbReference type="KEGG" id="xfa:XF_1544"/>
<sequence length="56" mass="6229">MQREIFMKIHGLDQKSYICCLCGLIVMFVGSVGDKNASPVTRRVNIASCRLDAVLQ</sequence>